<proteinExistence type="inferred from homology"/>
<dbReference type="SUPFAM" id="SSF56601">
    <property type="entry name" value="beta-lactamase/transpeptidase-like"/>
    <property type="match status" value="1"/>
</dbReference>
<evidence type="ECO:0000256" key="2">
    <source>
        <dbReference type="SAM" id="MobiDB-lite"/>
    </source>
</evidence>
<protein>
    <submittedName>
        <fullName evidence="5">Beta-lactamase family protein</fullName>
    </submittedName>
</protein>
<feature type="region of interest" description="Disordered" evidence="2">
    <location>
        <begin position="380"/>
        <end position="399"/>
    </location>
</feature>
<dbReference type="InterPro" id="IPR050491">
    <property type="entry name" value="AmpC-like"/>
</dbReference>
<dbReference type="Pfam" id="PF11954">
    <property type="entry name" value="DUF3471"/>
    <property type="match status" value="1"/>
</dbReference>
<evidence type="ECO:0000259" key="3">
    <source>
        <dbReference type="Pfam" id="PF00144"/>
    </source>
</evidence>
<accession>A0A9P4IFC7</accession>
<dbReference type="Proteomes" id="UP000799772">
    <property type="component" value="Unassembled WGS sequence"/>
</dbReference>
<evidence type="ECO:0000259" key="4">
    <source>
        <dbReference type="Pfam" id="PF11954"/>
    </source>
</evidence>
<dbReference type="EMBL" id="ML978127">
    <property type="protein sequence ID" value="KAF2098303.1"/>
    <property type="molecule type" value="Genomic_DNA"/>
</dbReference>
<name>A0A9P4IFC7_9PEZI</name>
<evidence type="ECO:0000313" key="6">
    <source>
        <dbReference type="Proteomes" id="UP000799772"/>
    </source>
</evidence>
<evidence type="ECO:0000256" key="1">
    <source>
        <dbReference type="ARBA" id="ARBA00038215"/>
    </source>
</evidence>
<comment type="caution">
    <text evidence="5">The sequence shown here is derived from an EMBL/GenBank/DDBJ whole genome shotgun (WGS) entry which is preliminary data.</text>
</comment>
<dbReference type="OrthoDB" id="5946976at2759"/>
<dbReference type="Pfam" id="PF00144">
    <property type="entry name" value="Beta-lactamase"/>
    <property type="match status" value="1"/>
</dbReference>
<comment type="similarity">
    <text evidence="1">Belongs to the peptidase S12 family.</text>
</comment>
<keyword evidence="6" id="KW-1185">Reference proteome</keyword>
<dbReference type="PANTHER" id="PTHR46825">
    <property type="entry name" value="D-ALANYL-D-ALANINE-CARBOXYPEPTIDASE/ENDOPEPTIDASE AMPH"/>
    <property type="match status" value="1"/>
</dbReference>
<sequence>MRPQFFNTPEFKNLVDDTLKACRVPGLAIAVIDNDEISVRNFGLAALPSTPITDVTLFDCASTSKSFTSAALALLVDDDTHFPDVKWETPVSRLLPDDFVMSDARYTEELTIEDILSHRTGLPGHDDALMGETAANPDTPRSVTRLLRHLPVNKSMRTEYQYSNIMFTVASHLVEVLTGTSFRSFLETRLWGPLGMENTHLQVRSVEERNLTERLSRGYRWDKETGMYVELPWWRQYEGQGAGDVFSCVSDYAKWVRCMMHRVPPLSENAHKELIKPRTICNPGREARSDDKKLFSHELYALGLEVQTYHSHTLIGHDGCVSGYESKICYFPDWNWGVVIFGNGTGADDVAEVVRNTLIDEVLGVAEKDRLNWSEVLQKRKSERQNEDEEPNPWHVDPKDSLPLPLPLLDLAGTYHNPGYRTITLLAEGDRLIADCTDRTFPFKLYLEHTSDTRFTAEYHYVGENIYDSLKAQFQLPDDGKGMISFGVALSEDMRDDLIWFEKVRDD</sequence>
<dbReference type="InterPro" id="IPR021860">
    <property type="entry name" value="Peptidase_S12_Pab87-rel_C"/>
</dbReference>
<organism evidence="5 6">
    <name type="scientific">Rhizodiscina lignyota</name>
    <dbReference type="NCBI Taxonomy" id="1504668"/>
    <lineage>
        <taxon>Eukaryota</taxon>
        <taxon>Fungi</taxon>
        <taxon>Dikarya</taxon>
        <taxon>Ascomycota</taxon>
        <taxon>Pezizomycotina</taxon>
        <taxon>Dothideomycetes</taxon>
        <taxon>Pleosporomycetidae</taxon>
        <taxon>Aulographales</taxon>
        <taxon>Rhizodiscinaceae</taxon>
        <taxon>Rhizodiscina</taxon>
    </lineage>
</organism>
<dbReference type="PANTHER" id="PTHR46825:SF9">
    <property type="entry name" value="BETA-LACTAMASE-RELATED DOMAIN-CONTAINING PROTEIN"/>
    <property type="match status" value="1"/>
</dbReference>
<evidence type="ECO:0000313" key="5">
    <source>
        <dbReference type="EMBL" id="KAF2098303.1"/>
    </source>
</evidence>
<feature type="domain" description="Beta-lactamase-related" evidence="3">
    <location>
        <begin position="11"/>
        <end position="349"/>
    </location>
</feature>
<feature type="domain" description="Peptidase S12 Pab87-related C-terminal" evidence="4">
    <location>
        <begin position="404"/>
        <end position="503"/>
    </location>
</feature>
<reference evidence="5" key="1">
    <citation type="journal article" date="2020" name="Stud. Mycol.">
        <title>101 Dothideomycetes genomes: a test case for predicting lifestyles and emergence of pathogens.</title>
        <authorList>
            <person name="Haridas S."/>
            <person name="Albert R."/>
            <person name="Binder M."/>
            <person name="Bloem J."/>
            <person name="Labutti K."/>
            <person name="Salamov A."/>
            <person name="Andreopoulos B."/>
            <person name="Baker S."/>
            <person name="Barry K."/>
            <person name="Bills G."/>
            <person name="Bluhm B."/>
            <person name="Cannon C."/>
            <person name="Castanera R."/>
            <person name="Culley D."/>
            <person name="Daum C."/>
            <person name="Ezra D."/>
            <person name="Gonzalez J."/>
            <person name="Henrissat B."/>
            <person name="Kuo A."/>
            <person name="Liang C."/>
            <person name="Lipzen A."/>
            <person name="Lutzoni F."/>
            <person name="Magnuson J."/>
            <person name="Mondo S."/>
            <person name="Nolan M."/>
            <person name="Ohm R."/>
            <person name="Pangilinan J."/>
            <person name="Park H.-J."/>
            <person name="Ramirez L."/>
            <person name="Alfaro M."/>
            <person name="Sun H."/>
            <person name="Tritt A."/>
            <person name="Yoshinaga Y."/>
            <person name="Zwiers L.-H."/>
            <person name="Turgeon B."/>
            <person name="Goodwin S."/>
            <person name="Spatafora J."/>
            <person name="Crous P."/>
            <person name="Grigoriev I."/>
        </authorList>
    </citation>
    <scope>NUCLEOTIDE SEQUENCE</scope>
    <source>
        <strain evidence="5">CBS 133067</strain>
    </source>
</reference>
<dbReference type="InterPro" id="IPR012338">
    <property type="entry name" value="Beta-lactam/transpept-like"/>
</dbReference>
<gene>
    <name evidence="5" type="ORF">NA57DRAFT_66647</name>
</gene>
<dbReference type="Gene3D" id="3.40.710.10">
    <property type="entry name" value="DD-peptidase/beta-lactamase superfamily"/>
    <property type="match status" value="1"/>
</dbReference>
<dbReference type="InterPro" id="IPR001466">
    <property type="entry name" value="Beta-lactam-related"/>
</dbReference>
<dbReference type="AlphaFoldDB" id="A0A9P4IFC7"/>